<evidence type="ECO:0000313" key="1">
    <source>
        <dbReference type="EMBL" id="KRY14637.1"/>
    </source>
</evidence>
<evidence type="ECO:0000313" key="2">
    <source>
        <dbReference type="Proteomes" id="UP000054783"/>
    </source>
</evidence>
<dbReference type="EMBL" id="JYDQ01000112">
    <property type="protein sequence ID" value="KRY14637.1"/>
    <property type="molecule type" value="Genomic_DNA"/>
</dbReference>
<dbReference type="AlphaFoldDB" id="A0A0V0ZQ74"/>
<proteinExistence type="predicted"/>
<gene>
    <name evidence="1" type="ORF">T12_8617</name>
</gene>
<organism evidence="1 2">
    <name type="scientific">Trichinella patagoniensis</name>
    <dbReference type="NCBI Taxonomy" id="990121"/>
    <lineage>
        <taxon>Eukaryota</taxon>
        <taxon>Metazoa</taxon>
        <taxon>Ecdysozoa</taxon>
        <taxon>Nematoda</taxon>
        <taxon>Enoplea</taxon>
        <taxon>Dorylaimia</taxon>
        <taxon>Trichinellida</taxon>
        <taxon>Trichinellidae</taxon>
        <taxon>Trichinella</taxon>
    </lineage>
</organism>
<comment type="caution">
    <text evidence="1">The sequence shown here is derived from an EMBL/GenBank/DDBJ whole genome shotgun (WGS) entry which is preliminary data.</text>
</comment>
<protein>
    <submittedName>
        <fullName evidence="1">Uncharacterized protein</fullName>
    </submittedName>
</protein>
<name>A0A0V0ZQ74_9BILA</name>
<dbReference type="Proteomes" id="UP000054783">
    <property type="component" value="Unassembled WGS sequence"/>
</dbReference>
<accession>A0A0V0ZQ74</accession>
<sequence>MTLSTVYVWCTLLKINSYVSMVMQNKNSAILISKTEDRADEVRNNNDKRKAAVIS</sequence>
<reference evidence="1 2" key="1">
    <citation type="submission" date="2015-01" db="EMBL/GenBank/DDBJ databases">
        <title>Evolution of Trichinella species and genotypes.</title>
        <authorList>
            <person name="Korhonen P.K."/>
            <person name="Edoardo P."/>
            <person name="Giuseppe L.R."/>
            <person name="Gasser R.B."/>
        </authorList>
    </citation>
    <scope>NUCLEOTIDE SEQUENCE [LARGE SCALE GENOMIC DNA]</scope>
    <source>
        <strain evidence="1">ISS2496</strain>
    </source>
</reference>
<keyword evidence="2" id="KW-1185">Reference proteome</keyword>